<dbReference type="InterPro" id="IPR009057">
    <property type="entry name" value="Homeodomain-like_sf"/>
</dbReference>
<dbReference type="InterPro" id="IPR001647">
    <property type="entry name" value="HTH_TetR"/>
</dbReference>
<accession>A0A8J3JHL5</accession>
<dbReference type="SUPFAM" id="SSF46689">
    <property type="entry name" value="Homeodomain-like"/>
    <property type="match status" value="1"/>
</dbReference>
<dbReference type="PANTHER" id="PTHR43479">
    <property type="entry name" value="ACREF/ENVCD OPERON REPRESSOR-RELATED"/>
    <property type="match status" value="1"/>
</dbReference>
<dbReference type="EMBL" id="BOMB01000038">
    <property type="protein sequence ID" value="GID15093.1"/>
    <property type="molecule type" value="Genomic_DNA"/>
</dbReference>
<dbReference type="GO" id="GO:0003677">
    <property type="term" value="F:DNA binding"/>
    <property type="evidence" value="ECO:0007669"/>
    <property type="project" value="UniProtKB-UniRule"/>
</dbReference>
<sequence>MSTRERSSGDTRTRIQQVALDLFAERGYEKTALREIAEELGVTKAALYYHFKTKEDIVRSIFTDSAEQIDELIEWAKTQPPGIETRREVVRRYAALMGSNHKLIRFMHENQPGLRDLSIGETMKNRMLGLFQVLSDDDAPLADQLRARLAVFSIGASFFALRDKELSDEELRQASLDVALDLIRR</sequence>
<dbReference type="Proteomes" id="UP000612808">
    <property type="component" value="Unassembled WGS sequence"/>
</dbReference>
<dbReference type="InterPro" id="IPR050624">
    <property type="entry name" value="HTH-type_Tx_Regulator"/>
</dbReference>
<name>A0A8J3JHL5_9ACTN</name>
<comment type="caution">
    <text evidence="4">The sequence shown here is derived from an EMBL/GenBank/DDBJ whole genome shotgun (WGS) entry which is preliminary data.</text>
</comment>
<keyword evidence="1 2" id="KW-0238">DNA-binding</keyword>
<dbReference type="AlphaFoldDB" id="A0A8J3JHL5"/>
<evidence type="ECO:0000313" key="5">
    <source>
        <dbReference type="Proteomes" id="UP000612808"/>
    </source>
</evidence>
<keyword evidence="5" id="KW-1185">Reference proteome</keyword>
<dbReference type="PROSITE" id="PS50977">
    <property type="entry name" value="HTH_TETR_2"/>
    <property type="match status" value="1"/>
</dbReference>
<feature type="DNA-binding region" description="H-T-H motif" evidence="2">
    <location>
        <begin position="32"/>
        <end position="51"/>
    </location>
</feature>
<gene>
    <name evidence="4" type="ORF">Aru02nite_59820</name>
</gene>
<evidence type="ECO:0000259" key="3">
    <source>
        <dbReference type="PROSITE" id="PS50977"/>
    </source>
</evidence>
<dbReference type="Pfam" id="PF00440">
    <property type="entry name" value="TetR_N"/>
    <property type="match status" value="1"/>
</dbReference>
<evidence type="ECO:0000256" key="1">
    <source>
        <dbReference type="ARBA" id="ARBA00023125"/>
    </source>
</evidence>
<organism evidence="4 5">
    <name type="scientific">Actinocatenispora rupis</name>
    <dbReference type="NCBI Taxonomy" id="519421"/>
    <lineage>
        <taxon>Bacteria</taxon>
        <taxon>Bacillati</taxon>
        <taxon>Actinomycetota</taxon>
        <taxon>Actinomycetes</taxon>
        <taxon>Micromonosporales</taxon>
        <taxon>Micromonosporaceae</taxon>
        <taxon>Actinocatenispora</taxon>
    </lineage>
</organism>
<evidence type="ECO:0000313" key="4">
    <source>
        <dbReference type="EMBL" id="GID15093.1"/>
    </source>
</evidence>
<dbReference type="RefSeq" id="WP_203663241.1">
    <property type="nucleotide sequence ID" value="NZ_BAAAZM010000001.1"/>
</dbReference>
<reference evidence="4" key="1">
    <citation type="submission" date="2021-01" db="EMBL/GenBank/DDBJ databases">
        <title>Whole genome shotgun sequence of Actinocatenispora rupis NBRC 107355.</title>
        <authorList>
            <person name="Komaki H."/>
            <person name="Tamura T."/>
        </authorList>
    </citation>
    <scope>NUCLEOTIDE SEQUENCE</scope>
    <source>
        <strain evidence="4">NBRC 107355</strain>
    </source>
</reference>
<evidence type="ECO:0000256" key="2">
    <source>
        <dbReference type="PROSITE-ProRule" id="PRU00335"/>
    </source>
</evidence>
<dbReference type="PRINTS" id="PR00455">
    <property type="entry name" value="HTHTETR"/>
</dbReference>
<dbReference type="Gene3D" id="1.10.357.10">
    <property type="entry name" value="Tetracycline Repressor, domain 2"/>
    <property type="match status" value="1"/>
</dbReference>
<proteinExistence type="predicted"/>
<protein>
    <submittedName>
        <fullName evidence="4">TetR family transcriptional regulator</fullName>
    </submittedName>
</protein>
<feature type="domain" description="HTH tetR-type" evidence="3">
    <location>
        <begin position="9"/>
        <end position="69"/>
    </location>
</feature>
<dbReference type="PANTHER" id="PTHR43479:SF11">
    <property type="entry name" value="ACREF_ENVCD OPERON REPRESSOR-RELATED"/>
    <property type="match status" value="1"/>
</dbReference>